<feature type="region of interest" description="Disordered" evidence="1">
    <location>
        <begin position="208"/>
        <end position="233"/>
    </location>
</feature>
<reference evidence="2" key="1">
    <citation type="submission" date="2021-12" db="EMBL/GenBank/DDBJ databases">
        <title>Prjna785345.</title>
        <authorList>
            <person name="Rujirawat T."/>
            <person name="Krajaejun T."/>
        </authorList>
    </citation>
    <scope>NUCLEOTIDE SEQUENCE</scope>
    <source>
        <strain evidence="2">Pi057C3</strain>
    </source>
</reference>
<protein>
    <recommendedName>
        <fullName evidence="4">Tc1-like transposase DDE domain-containing protein</fullName>
    </recommendedName>
</protein>
<dbReference type="Proteomes" id="UP001209570">
    <property type="component" value="Unassembled WGS sequence"/>
</dbReference>
<dbReference type="AlphaFoldDB" id="A0AAD5L5N0"/>
<accession>A0AAD5L5N0</accession>
<keyword evidence="3" id="KW-1185">Reference proteome</keyword>
<dbReference type="EMBL" id="JAKCXM010002161">
    <property type="protein sequence ID" value="KAJ0390407.1"/>
    <property type="molecule type" value="Genomic_DNA"/>
</dbReference>
<evidence type="ECO:0008006" key="4">
    <source>
        <dbReference type="Google" id="ProtNLM"/>
    </source>
</evidence>
<feature type="compositionally biased region" description="Acidic residues" evidence="1">
    <location>
        <begin position="209"/>
        <end position="227"/>
    </location>
</feature>
<dbReference type="PANTHER" id="PTHR33939:SF1">
    <property type="entry name" value="DUF4371 DOMAIN-CONTAINING PROTEIN"/>
    <property type="match status" value="1"/>
</dbReference>
<dbReference type="PANTHER" id="PTHR33939">
    <property type="entry name" value="PROTEIN CBG22215"/>
    <property type="match status" value="1"/>
</dbReference>
<proteinExistence type="predicted"/>
<organism evidence="2 3">
    <name type="scientific">Pythium insidiosum</name>
    <name type="common">Pythiosis disease agent</name>
    <dbReference type="NCBI Taxonomy" id="114742"/>
    <lineage>
        <taxon>Eukaryota</taxon>
        <taxon>Sar</taxon>
        <taxon>Stramenopiles</taxon>
        <taxon>Oomycota</taxon>
        <taxon>Peronosporomycetes</taxon>
        <taxon>Pythiales</taxon>
        <taxon>Pythiaceae</taxon>
        <taxon>Pythium</taxon>
    </lineage>
</organism>
<dbReference type="Gene3D" id="3.30.420.10">
    <property type="entry name" value="Ribonuclease H-like superfamily/Ribonuclease H"/>
    <property type="match status" value="1"/>
</dbReference>
<evidence type="ECO:0000256" key="1">
    <source>
        <dbReference type="SAM" id="MobiDB-lite"/>
    </source>
</evidence>
<sequence>MIGAGAVWAQGNKLTAEFVPHSLRIWEATAVGKDEDYHGNFDAELFELWFEELCYNSMMRYGSVRIHMDGAKYHLRNLNPVPTTSWRKDAIQQWLTTHGVEWSANMLKAELLGLAKAQKAPRNYACVQIAANYGHQVLITPPYHPELQPIEIIWAVVKNAVAASPPRSMKELIAQLNSLFKKKVTSKTWVGAYRKAQGFENTYWAAQTAEEEAEDETVDSDASESEATEYYSF</sequence>
<evidence type="ECO:0000313" key="2">
    <source>
        <dbReference type="EMBL" id="KAJ0390407.1"/>
    </source>
</evidence>
<evidence type="ECO:0000313" key="3">
    <source>
        <dbReference type="Proteomes" id="UP001209570"/>
    </source>
</evidence>
<dbReference type="InterPro" id="IPR036397">
    <property type="entry name" value="RNaseH_sf"/>
</dbReference>
<dbReference type="GO" id="GO:0003676">
    <property type="term" value="F:nucleic acid binding"/>
    <property type="evidence" value="ECO:0007669"/>
    <property type="project" value="InterPro"/>
</dbReference>
<comment type="caution">
    <text evidence="2">The sequence shown here is derived from an EMBL/GenBank/DDBJ whole genome shotgun (WGS) entry which is preliminary data.</text>
</comment>
<gene>
    <name evidence="2" type="ORF">P43SY_011604</name>
</gene>
<name>A0AAD5L5N0_PYTIN</name>